<dbReference type="GO" id="GO:0000049">
    <property type="term" value="F:tRNA binding"/>
    <property type="evidence" value="ECO:0007669"/>
    <property type="project" value="UniProtKB-KW"/>
</dbReference>
<comment type="cofactor">
    <cofactor evidence="1">
        <name>Mg(2+)</name>
        <dbReference type="ChEBI" id="CHEBI:18420"/>
    </cofactor>
</comment>
<dbReference type="CDD" id="cd05398">
    <property type="entry name" value="NT_ClassII-CCAase"/>
    <property type="match status" value="1"/>
</dbReference>
<dbReference type="InterPro" id="IPR043519">
    <property type="entry name" value="NT_sf"/>
</dbReference>
<dbReference type="GO" id="GO:0016779">
    <property type="term" value="F:nucleotidyltransferase activity"/>
    <property type="evidence" value="ECO:0007669"/>
    <property type="project" value="UniProtKB-KW"/>
</dbReference>
<dbReference type="EMBL" id="JAMZMM010000532">
    <property type="protein sequence ID" value="MCP2732272.1"/>
    <property type="molecule type" value="Genomic_DNA"/>
</dbReference>
<feature type="domain" description="tRNA nucleotidyltransferase/poly(A) polymerase RNA and SrmB- binding" evidence="13">
    <location>
        <begin position="168"/>
        <end position="228"/>
    </location>
</feature>
<feature type="domain" description="CCA-adding enzyme C-terminal" evidence="14">
    <location>
        <begin position="273"/>
        <end position="414"/>
    </location>
</feature>
<evidence type="ECO:0000256" key="10">
    <source>
        <dbReference type="ARBA" id="ARBA00022884"/>
    </source>
</evidence>
<evidence type="ECO:0000256" key="7">
    <source>
        <dbReference type="ARBA" id="ARBA00022723"/>
    </source>
</evidence>
<dbReference type="PANTHER" id="PTHR47545">
    <property type="entry name" value="MULTIFUNCTIONAL CCA PROTEIN"/>
    <property type="match status" value="1"/>
</dbReference>
<evidence type="ECO:0000259" key="14">
    <source>
        <dbReference type="Pfam" id="PF13735"/>
    </source>
</evidence>
<keyword evidence="16" id="KW-1185">Reference proteome</keyword>
<keyword evidence="8" id="KW-0547">Nucleotide-binding</keyword>
<dbReference type="SUPFAM" id="SSF81891">
    <property type="entry name" value="Poly A polymerase C-terminal region-like"/>
    <property type="match status" value="1"/>
</dbReference>
<dbReference type="GO" id="GO:0000166">
    <property type="term" value="F:nucleotide binding"/>
    <property type="evidence" value="ECO:0007669"/>
    <property type="project" value="UniProtKB-KW"/>
</dbReference>
<dbReference type="GO" id="GO:0046872">
    <property type="term" value="F:metal ion binding"/>
    <property type="evidence" value="ECO:0007669"/>
    <property type="project" value="UniProtKB-KW"/>
</dbReference>
<keyword evidence="9" id="KW-0460">Magnesium</keyword>
<sequence>MTNDESLMTNNSSLLSPQTWPFSLEFLPKSAYLVGGAVRDAFLSRRAEYLDLDFVLPVDALKIARSLANHYKAGFVVLDKQRQIARVVFDGATVDLAQQEGESLETDLYRRDFTINAIAFNPHTAQFFDPLNGVADCRAGTIRMVSPKNLEDDPLRLLRGYRQAAQLGFTIESNTQSTIRQLAPLLGQVAVERVQVELGYLLKSPQGTPWLINAVKDNLLQSCFPDVTERDLGQIIAVEQAGAILTECYPNLGLELNTPVSGKSLSLLSLAKLTNLLPSVADTAEELLSRLKYSRVEMRVILTVIQYLPELLSSTTSPMSLRQEYFFFQNVGSVFPALAVMAIAEGMTLDGLSFLIQRYLNPKDPVAHPTPLVTGKDLMESLNLPPSPQLGQLLIEIQIARIEGKIYSREEALILAAQIIAID</sequence>
<dbReference type="PANTHER" id="PTHR47545:SF2">
    <property type="entry name" value="CC-ADDING TRNA NUCLEOTIDYLTRANSFERASE"/>
    <property type="match status" value="1"/>
</dbReference>
<dbReference type="InterPro" id="IPR032828">
    <property type="entry name" value="PolyA_RNA-bd"/>
</dbReference>
<dbReference type="Pfam" id="PF12627">
    <property type="entry name" value="PolyA_pol_RNAbd"/>
    <property type="match status" value="1"/>
</dbReference>
<dbReference type="InterPro" id="IPR050124">
    <property type="entry name" value="tRNA_CCA-adding_enzyme"/>
</dbReference>
<dbReference type="AlphaFoldDB" id="A0AAE3KV69"/>
<dbReference type="Gene3D" id="1.10.3090.10">
    <property type="entry name" value="cca-adding enzyme, domain 2"/>
    <property type="match status" value="1"/>
</dbReference>
<dbReference type="Pfam" id="PF01743">
    <property type="entry name" value="PolyA_pol"/>
    <property type="match status" value="1"/>
</dbReference>
<dbReference type="SUPFAM" id="SSF81301">
    <property type="entry name" value="Nucleotidyltransferase"/>
    <property type="match status" value="1"/>
</dbReference>
<keyword evidence="3" id="KW-0820">tRNA-binding</keyword>
<feature type="domain" description="Poly A polymerase head" evidence="12">
    <location>
        <begin position="31"/>
        <end position="143"/>
    </location>
</feature>
<evidence type="ECO:0000313" key="16">
    <source>
        <dbReference type="Proteomes" id="UP001204953"/>
    </source>
</evidence>
<keyword evidence="7" id="KW-0479">Metal-binding</keyword>
<keyword evidence="4 11" id="KW-0808">Transferase</keyword>
<comment type="caution">
    <text evidence="15">The sequence shown here is derived from an EMBL/GenBank/DDBJ whole genome shotgun (WGS) entry which is preliminary data.</text>
</comment>
<evidence type="ECO:0000256" key="11">
    <source>
        <dbReference type="RuleBase" id="RU003953"/>
    </source>
</evidence>
<dbReference type="InterPro" id="IPR032810">
    <property type="entry name" value="CCA-adding_enz_C"/>
</dbReference>
<dbReference type="Proteomes" id="UP001204953">
    <property type="component" value="Unassembled WGS sequence"/>
</dbReference>
<keyword evidence="10 11" id="KW-0694">RNA-binding</keyword>
<evidence type="ECO:0000259" key="13">
    <source>
        <dbReference type="Pfam" id="PF12627"/>
    </source>
</evidence>
<gene>
    <name evidence="15" type="ORF">NJ959_27960</name>
</gene>
<evidence type="ECO:0000256" key="4">
    <source>
        <dbReference type="ARBA" id="ARBA00022679"/>
    </source>
</evidence>
<accession>A0AAE3KV69</accession>
<evidence type="ECO:0000259" key="12">
    <source>
        <dbReference type="Pfam" id="PF01743"/>
    </source>
</evidence>
<reference evidence="15" key="1">
    <citation type="submission" date="2022-06" db="EMBL/GenBank/DDBJ databases">
        <title>New cyanobacteria of genus Symplocastrum in benthos of Lake Baikal.</title>
        <authorList>
            <person name="Sorokovikova E."/>
            <person name="Tikhonova I."/>
            <person name="Krasnopeev A."/>
            <person name="Evseev P."/>
            <person name="Gladkikh A."/>
            <person name="Belykh O."/>
        </authorList>
    </citation>
    <scope>NUCLEOTIDE SEQUENCE</scope>
    <source>
        <strain evidence="15">BBK-W-15</strain>
    </source>
</reference>
<evidence type="ECO:0000256" key="3">
    <source>
        <dbReference type="ARBA" id="ARBA00022555"/>
    </source>
</evidence>
<evidence type="ECO:0000256" key="5">
    <source>
        <dbReference type="ARBA" id="ARBA00022694"/>
    </source>
</evidence>
<evidence type="ECO:0000256" key="2">
    <source>
        <dbReference type="ARBA" id="ARBA00007265"/>
    </source>
</evidence>
<dbReference type="Pfam" id="PF13735">
    <property type="entry name" value="tRNA_NucTran2_2"/>
    <property type="match status" value="1"/>
</dbReference>
<name>A0AAE3KV69_9CYAN</name>
<evidence type="ECO:0000256" key="6">
    <source>
        <dbReference type="ARBA" id="ARBA00022695"/>
    </source>
</evidence>
<evidence type="ECO:0000256" key="9">
    <source>
        <dbReference type="ARBA" id="ARBA00022842"/>
    </source>
</evidence>
<comment type="similarity">
    <text evidence="2 11">Belongs to the tRNA nucleotidyltransferase/poly(A) polymerase family.</text>
</comment>
<evidence type="ECO:0000256" key="8">
    <source>
        <dbReference type="ARBA" id="ARBA00022741"/>
    </source>
</evidence>
<dbReference type="InterPro" id="IPR002646">
    <property type="entry name" value="PolA_pol_head_dom"/>
</dbReference>
<dbReference type="Gene3D" id="3.30.460.10">
    <property type="entry name" value="Beta Polymerase, domain 2"/>
    <property type="match status" value="1"/>
</dbReference>
<evidence type="ECO:0000313" key="15">
    <source>
        <dbReference type="EMBL" id="MCP2732272.1"/>
    </source>
</evidence>
<keyword evidence="6" id="KW-0548">Nucleotidyltransferase</keyword>
<proteinExistence type="inferred from homology"/>
<organism evidence="15 16">
    <name type="scientific">Limnofasciculus baicalensis BBK-W-15</name>
    <dbReference type="NCBI Taxonomy" id="2699891"/>
    <lineage>
        <taxon>Bacteria</taxon>
        <taxon>Bacillati</taxon>
        <taxon>Cyanobacteriota</taxon>
        <taxon>Cyanophyceae</taxon>
        <taxon>Coleofasciculales</taxon>
        <taxon>Coleofasciculaceae</taxon>
        <taxon>Limnofasciculus</taxon>
        <taxon>Limnofasciculus baicalensis</taxon>
    </lineage>
</organism>
<keyword evidence="5" id="KW-0819">tRNA processing</keyword>
<dbReference type="GO" id="GO:0008033">
    <property type="term" value="P:tRNA processing"/>
    <property type="evidence" value="ECO:0007669"/>
    <property type="project" value="UniProtKB-KW"/>
</dbReference>
<protein>
    <submittedName>
        <fullName evidence="15">CCA tRNA nucleotidyltransferase</fullName>
    </submittedName>
</protein>
<evidence type="ECO:0000256" key="1">
    <source>
        <dbReference type="ARBA" id="ARBA00001946"/>
    </source>
</evidence>